<protein>
    <submittedName>
        <fullName evidence="1">Type II toxin-antitoxin system HigB family toxin</fullName>
    </submittedName>
</protein>
<dbReference type="Proteomes" id="UP000486297">
    <property type="component" value="Unassembled WGS sequence"/>
</dbReference>
<dbReference type="GO" id="GO:0003723">
    <property type="term" value="F:RNA binding"/>
    <property type="evidence" value="ECO:0007669"/>
    <property type="project" value="InterPro"/>
</dbReference>
<dbReference type="GO" id="GO:0110001">
    <property type="term" value="C:toxin-antitoxin complex"/>
    <property type="evidence" value="ECO:0007669"/>
    <property type="project" value="InterPro"/>
</dbReference>
<sequence length="96" mass="11264">MKILGKDIIQKFSAKHADSRKALITWLADVERENWKTPNDIKAVYQTADFLADNRVIFNIRGNHYRLVVKVRYINGIVKIEWIGTHAEYSKKDFTK</sequence>
<keyword evidence="2" id="KW-1185">Reference proteome</keyword>
<evidence type="ECO:0000313" key="2">
    <source>
        <dbReference type="Proteomes" id="UP000486297"/>
    </source>
</evidence>
<dbReference type="EMBL" id="WJXO01000001">
    <property type="protein sequence ID" value="MRN38331.1"/>
    <property type="molecule type" value="Genomic_DNA"/>
</dbReference>
<accession>A0A7X2GYH8</accession>
<dbReference type="GO" id="GO:0004519">
    <property type="term" value="F:endonuclease activity"/>
    <property type="evidence" value="ECO:0007669"/>
    <property type="project" value="InterPro"/>
</dbReference>
<dbReference type="RefSeq" id="WP_095502266.1">
    <property type="nucleotide sequence ID" value="NZ_WJXO01000001.1"/>
</dbReference>
<reference evidence="1" key="1">
    <citation type="journal article" name="Emerg. Infect. Dis.">
        <title>Two cases of a newly characterized neisseria species.</title>
        <authorList>
            <person name="Mustapha M."/>
            <person name="Lemos A.P.S."/>
            <person name="Harrison L.H."/>
            <person name="Vantyne D."/>
            <person name="Sacchi C.T."/>
        </authorList>
    </citation>
    <scope>NUCLEOTIDE SEQUENCE</scope>
    <source>
        <strain evidence="1">N.95.16</strain>
    </source>
</reference>
<name>A0A7X2GYH8_9NEIS</name>
<proteinExistence type="predicted"/>
<gene>
    <name evidence="1" type="ORF">GJU80_07515</name>
</gene>
<comment type="caution">
    <text evidence="1">The sequence shown here is derived from an EMBL/GenBank/DDBJ whole genome shotgun (WGS) entry which is preliminary data.</text>
</comment>
<evidence type="ECO:0000313" key="1">
    <source>
        <dbReference type="EMBL" id="MRN38331.1"/>
    </source>
</evidence>
<organism evidence="1 2">
    <name type="scientific">Neisseria brasiliensis</name>
    <dbReference type="NCBI Taxonomy" id="2666100"/>
    <lineage>
        <taxon>Bacteria</taxon>
        <taxon>Pseudomonadati</taxon>
        <taxon>Pseudomonadota</taxon>
        <taxon>Betaproteobacteria</taxon>
        <taxon>Neisseriales</taxon>
        <taxon>Neisseriaceae</taxon>
        <taxon>Neisseria</taxon>
    </lineage>
</organism>
<dbReference type="Pfam" id="PF09907">
    <property type="entry name" value="HigB_toxin"/>
    <property type="match status" value="1"/>
</dbReference>
<dbReference type="InterPro" id="IPR018669">
    <property type="entry name" value="Toxin_HigB"/>
</dbReference>
<dbReference type="AlphaFoldDB" id="A0A7X2GYH8"/>